<dbReference type="AlphaFoldDB" id="A0A6M1U661"/>
<feature type="compositionally biased region" description="Basic and acidic residues" evidence="1">
    <location>
        <begin position="129"/>
        <end position="149"/>
    </location>
</feature>
<accession>A0A6M1U661</accession>
<keyword evidence="4" id="KW-1185">Reference proteome</keyword>
<evidence type="ECO:0008006" key="5">
    <source>
        <dbReference type="Google" id="ProtNLM"/>
    </source>
</evidence>
<comment type="caution">
    <text evidence="3">The sequence shown here is derived from an EMBL/GenBank/DDBJ whole genome shotgun (WGS) entry which is preliminary data.</text>
</comment>
<protein>
    <recommendedName>
        <fullName evidence="5">PepSY domain-containing protein</fullName>
    </recommendedName>
</protein>
<reference evidence="3 4" key="1">
    <citation type="submission" date="2020-02" db="EMBL/GenBank/DDBJ databases">
        <title>Rhodobacter translucens sp. nov., a novel bacterium isolated from activated sludge.</title>
        <authorList>
            <person name="Liu J."/>
        </authorList>
    </citation>
    <scope>NUCLEOTIDE SEQUENCE [LARGE SCALE GENOMIC DNA]</scope>
    <source>
        <strain evidence="3 4">HX-7-19</strain>
    </source>
</reference>
<sequence length="159" mass="16089">MMMARKVMGALVMGALGAGSALADSVSDNIVAQLETQGFRNVSTERTWLGRTRIIAEGEAGQREIVVNPNNGEILRDMFVEAGGGDGAGRQILQTADTSAALAGGVGIAATKDKVEEAKVSAAGSNRGGGREDGSRGRGETSRDDRGGRTDAGNGGPGG</sequence>
<keyword evidence="2" id="KW-0732">Signal</keyword>
<feature type="signal peptide" evidence="2">
    <location>
        <begin position="1"/>
        <end position="23"/>
    </location>
</feature>
<feature type="region of interest" description="Disordered" evidence="1">
    <location>
        <begin position="113"/>
        <end position="159"/>
    </location>
</feature>
<gene>
    <name evidence="3" type="ORF">G5V65_05955</name>
</gene>
<evidence type="ECO:0000256" key="2">
    <source>
        <dbReference type="SAM" id="SignalP"/>
    </source>
</evidence>
<name>A0A6M1U661_9RHOB</name>
<evidence type="ECO:0000256" key="1">
    <source>
        <dbReference type="SAM" id="MobiDB-lite"/>
    </source>
</evidence>
<feature type="chain" id="PRO_5026894834" description="PepSY domain-containing protein" evidence="2">
    <location>
        <begin position="24"/>
        <end position="159"/>
    </location>
</feature>
<dbReference type="EMBL" id="JAALFE010000004">
    <property type="protein sequence ID" value="NGQ90433.1"/>
    <property type="molecule type" value="Genomic_DNA"/>
</dbReference>
<evidence type="ECO:0000313" key="3">
    <source>
        <dbReference type="EMBL" id="NGQ90433.1"/>
    </source>
</evidence>
<proteinExistence type="predicted"/>
<evidence type="ECO:0000313" key="4">
    <source>
        <dbReference type="Proteomes" id="UP000474758"/>
    </source>
</evidence>
<organism evidence="3 4">
    <name type="scientific">Paragemmobacter kunshanensis</name>
    <dbReference type="NCBI Taxonomy" id="2583234"/>
    <lineage>
        <taxon>Bacteria</taxon>
        <taxon>Pseudomonadati</taxon>
        <taxon>Pseudomonadota</taxon>
        <taxon>Alphaproteobacteria</taxon>
        <taxon>Rhodobacterales</taxon>
        <taxon>Paracoccaceae</taxon>
        <taxon>Paragemmobacter</taxon>
    </lineage>
</organism>
<dbReference type="Proteomes" id="UP000474758">
    <property type="component" value="Unassembled WGS sequence"/>
</dbReference>